<proteinExistence type="predicted"/>
<comment type="caution">
    <text evidence="1">The sequence shown here is derived from an EMBL/GenBank/DDBJ whole genome shotgun (WGS) entry which is preliminary data.</text>
</comment>
<dbReference type="Proteomes" id="UP001177021">
    <property type="component" value="Unassembled WGS sequence"/>
</dbReference>
<evidence type="ECO:0000313" key="2">
    <source>
        <dbReference type="Proteomes" id="UP001177021"/>
    </source>
</evidence>
<sequence>MKAPSNGYLPNSGEGERKAINSELWHACAGPLVSIPPVGSLVVYFPQGHSEQVAASMQKEADFIPSYPNLPSKLICMLHNVALHADPETDEVYAQMTLQPVNKYDKEAMLASDMGLKQNQQPTEFFCKTLTASDTSTHGGFSVPRRAAEKIFPPLDFSMQPPAQEIVAKDLHDTTWTFRHIYRGQPKRHLLTTGWSVFVSTKRLFAGDSVLFIRDEKQQLLLGIKRSSRQQPALSSSVISSDSMHIGILAAAAHAASNNSPFTVFYNPRTSPCEFVIPLAKYNKALYTHVSLGMRFRMMFETEDSGVRRYMGTITGISDLDPARWKNSQWRNLQVGWDESTAGERPSRVSIWDIEPVVTPFYICPPPFFRPKFPKQPGMPEDESEIENAFKRAMPWLGDELGMKDASSSIFPGLSLVQWMSMQQNNNQFSAPQSGLLPPSMLSSNTMHANLNTDDPSKILNFQSPAGLSAPSLQFNKPNLPNQVNQLQQSPNAWSQQQQQQQKMLSMLQTPLNQLQQQQQQQQRQHQLAGPQNLPQTQQQQPQLTQPNAHQPQQQQHQQLQQQQHQQPNQNTTMNNGTVGSNQMPNQCVQQPVTYSPLQQQLLSGNVQTQQNFQSVGKNGLIMTSLPQDSQFQQQIDQQQQAGLLQRQQQQQQQTQLQQSSLQLLQQSMLQRAPQQSQMTQISPKNTSDQQQQMQLLQKLQQQQQPLSTSSPLSQSQLLQQQNQQPQQPMSQHHQPQQPQQLGNNAFSMEKLLNNNYSSSAVMHPQQLPVNNHHNTQKSPTNTRAPSAFTDGDAPSCSTSPSTNNCQTSPPNLLKRNQPEPFGGPLIVETNTNMMQELQSKSDMQNKHELQGVKGPDKQKYKGAINDQMEASSGTSYGIDPGNIHQNFPLSNFYMDSDVHSQQPRSNLPFASNLDGLTPDPLLSRGSQSFGVPNMSFKPGCSSDIAIPDTGVMNNGLWSNQAQRMRTYTKVQKCGSVGRCIDVTRYKGYEELRNDLARMFGIEGQLEDPLRTDWKLVYVDHENDILLVGDDPWEEFVNCVQSIKILSSAEVQQMSLEGDLGYVPITNQACSGSESGNAWRAQQYDDNSAASFNR</sequence>
<accession>A0ACB0JLX1</accession>
<organism evidence="1 2">
    <name type="scientific">Trifolium pratense</name>
    <name type="common">Red clover</name>
    <dbReference type="NCBI Taxonomy" id="57577"/>
    <lineage>
        <taxon>Eukaryota</taxon>
        <taxon>Viridiplantae</taxon>
        <taxon>Streptophyta</taxon>
        <taxon>Embryophyta</taxon>
        <taxon>Tracheophyta</taxon>
        <taxon>Spermatophyta</taxon>
        <taxon>Magnoliopsida</taxon>
        <taxon>eudicotyledons</taxon>
        <taxon>Gunneridae</taxon>
        <taxon>Pentapetalae</taxon>
        <taxon>rosids</taxon>
        <taxon>fabids</taxon>
        <taxon>Fabales</taxon>
        <taxon>Fabaceae</taxon>
        <taxon>Papilionoideae</taxon>
        <taxon>50 kb inversion clade</taxon>
        <taxon>NPAAA clade</taxon>
        <taxon>Hologalegina</taxon>
        <taxon>IRL clade</taxon>
        <taxon>Trifolieae</taxon>
        <taxon>Trifolium</taxon>
    </lineage>
</organism>
<evidence type="ECO:0000313" key="1">
    <source>
        <dbReference type="EMBL" id="CAJ2644663.1"/>
    </source>
</evidence>
<reference evidence="1" key="1">
    <citation type="submission" date="2023-10" db="EMBL/GenBank/DDBJ databases">
        <authorList>
            <person name="Rodriguez Cubillos JULIANA M."/>
            <person name="De Vega J."/>
        </authorList>
    </citation>
    <scope>NUCLEOTIDE SEQUENCE</scope>
</reference>
<name>A0ACB0JLX1_TRIPR</name>
<keyword evidence="2" id="KW-1185">Reference proteome</keyword>
<gene>
    <name evidence="1" type="ORF">MILVUS5_LOCUS13639</name>
</gene>
<dbReference type="EMBL" id="CASHSV030000044">
    <property type="protein sequence ID" value="CAJ2644663.1"/>
    <property type="molecule type" value="Genomic_DNA"/>
</dbReference>
<protein>
    <submittedName>
        <fullName evidence="1">Uncharacterized protein</fullName>
    </submittedName>
</protein>